<name>A0A218WNE5_PUNGR</name>
<dbReference type="PANTHER" id="PTHR28242">
    <property type="entry name" value="PHOSPHORELAY INTERMEDIATE PROTEIN YPD1"/>
    <property type="match status" value="1"/>
</dbReference>
<feature type="domain" description="HPt" evidence="4">
    <location>
        <begin position="44"/>
        <end position="90"/>
    </location>
</feature>
<evidence type="ECO:0000313" key="5">
    <source>
        <dbReference type="EMBL" id="OWM74166.1"/>
    </source>
</evidence>
<comment type="caution">
    <text evidence="5">The sequence shown here is derived from an EMBL/GenBank/DDBJ whole genome shotgun (WGS) entry which is preliminary data.</text>
</comment>
<dbReference type="InterPro" id="IPR008207">
    <property type="entry name" value="Sig_transdc_His_kin_Hpt_dom"/>
</dbReference>
<accession>A0A218WNE5</accession>
<dbReference type="GO" id="GO:0043424">
    <property type="term" value="F:protein histidine kinase binding"/>
    <property type="evidence" value="ECO:0007669"/>
    <property type="project" value="UniProtKB-UniRule"/>
</dbReference>
<proteinExistence type="predicted"/>
<gene>
    <name evidence="5" type="ORF">CDL15_Pgr008477</name>
</gene>
<evidence type="ECO:0000259" key="4">
    <source>
        <dbReference type="Pfam" id="PF01627"/>
    </source>
</evidence>
<comment type="subcellular location">
    <subcellularLocation>
        <location evidence="3">Cytoplasm</location>
        <location evidence="3">Cytosol</location>
    </subcellularLocation>
    <subcellularLocation>
        <location evidence="3">Nucleus</location>
    </subcellularLocation>
</comment>
<dbReference type="GO" id="GO:0005829">
    <property type="term" value="C:cytosol"/>
    <property type="evidence" value="ECO:0007669"/>
    <property type="project" value="UniProtKB-SubCell"/>
</dbReference>
<evidence type="ECO:0000256" key="3">
    <source>
        <dbReference type="RuleBase" id="RU369004"/>
    </source>
</evidence>
<dbReference type="AlphaFoldDB" id="A0A218WNE5"/>
<dbReference type="InterPro" id="IPR036641">
    <property type="entry name" value="HPT_dom_sf"/>
</dbReference>
<evidence type="ECO:0000256" key="1">
    <source>
        <dbReference type="ARBA" id="ARBA00022864"/>
    </source>
</evidence>
<dbReference type="GO" id="GO:0009927">
    <property type="term" value="F:histidine phosphotransfer kinase activity"/>
    <property type="evidence" value="ECO:0007669"/>
    <property type="project" value="UniProtKB-UniRule"/>
</dbReference>
<dbReference type="EMBL" id="MTKT01003794">
    <property type="protein sequence ID" value="OWM74166.1"/>
    <property type="molecule type" value="Genomic_DNA"/>
</dbReference>
<evidence type="ECO:0000313" key="6">
    <source>
        <dbReference type="Proteomes" id="UP000197138"/>
    </source>
</evidence>
<dbReference type="SUPFAM" id="SSF47226">
    <property type="entry name" value="Histidine-containing phosphotransfer domain, HPT domain"/>
    <property type="match status" value="1"/>
</dbReference>
<protein>
    <recommendedName>
        <fullName evidence="3">Histidine-containing phosphotransfer protein</fullName>
    </recommendedName>
</protein>
<organism evidence="5 6">
    <name type="scientific">Punica granatum</name>
    <name type="common">Pomegranate</name>
    <dbReference type="NCBI Taxonomy" id="22663"/>
    <lineage>
        <taxon>Eukaryota</taxon>
        <taxon>Viridiplantae</taxon>
        <taxon>Streptophyta</taxon>
        <taxon>Embryophyta</taxon>
        <taxon>Tracheophyta</taxon>
        <taxon>Spermatophyta</taxon>
        <taxon>Magnoliopsida</taxon>
        <taxon>eudicotyledons</taxon>
        <taxon>Gunneridae</taxon>
        <taxon>Pentapetalae</taxon>
        <taxon>rosids</taxon>
        <taxon>malvids</taxon>
        <taxon>Myrtales</taxon>
        <taxon>Lythraceae</taxon>
        <taxon>Punica</taxon>
    </lineage>
</organism>
<dbReference type="Proteomes" id="UP000197138">
    <property type="component" value="Unassembled WGS sequence"/>
</dbReference>
<dbReference type="GO" id="GO:0000160">
    <property type="term" value="P:phosphorelay signal transduction system"/>
    <property type="evidence" value="ECO:0007669"/>
    <property type="project" value="UniProtKB-UniRule"/>
</dbReference>
<sequence length="163" mass="17931">MEVGELQQSLMDYMNSLRSQEILDSQFGQLQRLQDESSPNFVAEVLTLFFTDSKDLIKELSEALYKIPNQQNVDFKEVDSCVHQLKGSSARGGLDFGLQMPEVPGTNARGVQSGEEQTQWPSPGVCLIGNLLRIFPNSSSSTFSSSVYIQVGTLSYGPDGIQS</sequence>
<dbReference type="PANTHER" id="PTHR28242:SF52">
    <property type="entry name" value="PHOSPHORELAY INTERMEDIATE PROTEIN YPD1"/>
    <property type="match status" value="1"/>
</dbReference>
<comment type="domain">
    <text evidence="3">Histidine-containing phosphotransfer domain (HPt) contains an active histidine that mediates the phosphotransfer.</text>
</comment>
<comment type="function">
    <text evidence="3">Functions as a two-component phosphorelay mediators between cytokinin sensor histidine kinases and response regulators (B-type ARRs). Plays an important role in propagating cytokinin signal transduction.</text>
</comment>
<keyword evidence="2 3" id="KW-0902">Two-component regulatory system</keyword>
<keyword evidence="1 3" id="KW-0932">Cytokinin signaling pathway</keyword>
<dbReference type="Pfam" id="PF01627">
    <property type="entry name" value="Hpt"/>
    <property type="match status" value="1"/>
</dbReference>
<dbReference type="GO" id="GO:0009736">
    <property type="term" value="P:cytokinin-activated signaling pathway"/>
    <property type="evidence" value="ECO:0007669"/>
    <property type="project" value="UniProtKB-KW"/>
</dbReference>
<dbReference type="GO" id="GO:0005634">
    <property type="term" value="C:nucleus"/>
    <property type="evidence" value="ECO:0007669"/>
    <property type="project" value="UniProtKB-SubCell"/>
</dbReference>
<dbReference type="InterPro" id="IPR045871">
    <property type="entry name" value="AHP1-5/YPD1"/>
</dbReference>
<dbReference type="CDD" id="cd00088">
    <property type="entry name" value="HPT"/>
    <property type="match status" value="1"/>
</dbReference>
<reference evidence="6" key="1">
    <citation type="journal article" date="2017" name="Plant J.">
        <title>The pomegranate (Punica granatum L.) genome and the genomics of punicalagin biosynthesis.</title>
        <authorList>
            <person name="Qin G."/>
            <person name="Xu C."/>
            <person name="Ming R."/>
            <person name="Tang H."/>
            <person name="Guyot R."/>
            <person name="Kramer E.M."/>
            <person name="Hu Y."/>
            <person name="Yi X."/>
            <person name="Qi Y."/>
            <person name="Xu X."/>
            <person name="Gao Z."/>
            <person name="Pan H."/>
            <person name="Jian J."/>
            <person name="Tian Y."/>
            <person name="Yue Z."/>
            <person name="Xu Y."/>
        </authorList>
    </citation>
    <scope>NUCLEOTIDE SEQUENCE [LARGE SCALE GENOMIC DNA]</scope>
    <source>
        <strain evidence="6">cv. Dabenzi</strain>
    </source>
</reference>
<dbReference type="Gene3D" id="1.20.120.160">
    <property type="entry name" value="HPT domain"/>
    <property type="match status" value="1"/>
</dbReference>
<evidence type="ECO:0000256" key="2">
    <source>
        <dbReference type="ARBA" id="ARBA00023012"/>
    </source>
</evidence>